<proteinExistence type="inferred from homology"/>
<dbReference type="STRING" id="1324314.BVG16_09120"/>
<dbReference type="InterPro" id="IPR011991">
    <property type="entry name" value="ArsR-like_HTH"/>
</dbReference>
<dbReference type="GO" id="GO:0006265">
    <property type="term" value="P:DNA topological change"/>
    <property type="evidence" value="ECO:0007669"/>
    <property type="project" value="TreeGrafter"/>
</dbReference>
<keyword evidence="7" id="KW-0238">DNA-binding</keyword>
<name>A0A1T2XHV7_9BACL</name>
<dbReference type="GO" id="GO:0005524">
    <property type="term" value="F:ATP binding"/>
    <property type="evidence" value="ECO:0007669"/>
    <property type="project" value="UniProtKB-KW"/>
</dbReference>
<dbReference type="SMART" id="SM00387">
    <property type="entry name" value="HATPase_c"/>
    <property type="match status" value="1"/>
</dbReference>
<dbReference type="SMART" id="SM00418">
    <property type="entry name" value="HTH_ARSR"/>
    <property type="match status" value="1"/>
</dbReference>
<dbReference type="PANTHER" id="PTHR45866:SF1">
    <property type="entry name" value="DNA GYRASE SUBUNIT B, MITOCHONDRIAL"/>
    <property type="match status" value="1"/>
</dbReference>
<comment type="caution">
    <text evidence="12">The sequence shown here is derived from an EMBL/GenBank/DDBJ whole genome shotgun (WGS) entry which is preliminary data.</text>
</comment>
<evidence type="ECO:0000313" key="12">
    <source>
        <dbReference type="EMBL" id="OPA79243.1"/>
    </source>
</evidence>
<comment type="catalytic activity">
    <reaction evidence="1">
        <text>ATP-dependent breakage, passage and rejoining of double-stranded DNA.</text>
        <dbReference type="EC" id="5.6.2.2"/>
    </reaction>
</comment>
<dbReference type="OrthoDB" id="4479164at2"/>
<protein>
    <recommendedName>
        <fullName evidence="3">DNA topoisomerase (ATP-hydrolyzing)</fullName>
        <ecNumber evidence="3">5.6.2.2</ecNumber>
    </recommendedName>
</protein>
<feature type="domain" description="Histidine kinase/HSP90-like ATPase" evidence="10">
    <location>
        <begin position="206"/>
        <end position="345"/>
    </location>
</feature>
<evidence type="ECO:0000256" key="1">
    <source>
        <dbReference type="ARBA" id="ARBA00000185"/>
    </source>
</evidence>
<evidence type="ECO:0000256" key="7">
    <source>
        <dbReference type="ARBA" id="ARBA00023125"/>
    </source>
</evidence>
<evidence type="ECO:0000256" key="2">
    <source>
        <dbReference type="ARBA" id="ARBA00010708"/>
    </source>
</evidence>
<feature type="region of interest" description="Disordered" evidence="9">
    <location>
        <begin position="37"/>
        <end position="58"/>
    </location>
</feature>
<dbReference type="InterPro" id="IPR036890">
    <property type="entry name" value="HATPase_C_sf"/>
</dbReference>
<comment type="similarity">
    <text evidence="2">Belongs to the type II topoisomerase GyrB family.</text>
</comment>
<dbReference type="SUPFAM" id="SSF46785">
    <property type="entry name" value="Winged helix' DNA-binding domain"/>
    <property type="match status" value="1"/>
</dbReference>
<dbReference type="GO" id="GO:0003918">
    <property type="term" value="F:DNA topoisomerase type II (double strand cut, ATP-hydrolyzing) activity"/>
    <property type="evidence" value="ECO:0007669"/>
    <property type="project" value="UniProtKB-EC"/>
</dbReference>
<organism evidence="12 13">
    <name type="scientific">Paenibacillus selenitireducens</name>
    <dbReference type="NCBI Taxonomy" id="1324314"/>
    <lineage>
        <taxon>Bacteria</taxon>
        <taxon>Bacillati</taxon>
        <taxon>Bacillota</taxon>
        <taxon>Bacilli</taxon>
        <taxon>Bacillales</taxon>
        <taxon>Paenibacillaceae</taxon>
        <taxon>Paenibacillus</taxon>
    </lineage>
</organism>
<dbReference type="Gene3D" id="3.30.565.10">
    <property type="entry name" value="Histidine kinase-like ATPase, C-terminal domain"/>
    <property type="match status" value="1"/>
</dbReference>
<dbReference type="SUPFAM" id="SSF55874">
    <property type="entry name" value="ATPase domain of HSP90 chaperone/DNA topoisomerase II/histidine kinase"/>
    <property type="match status" value="1"/>
</dbReference>
<sequence length="376" mass="41594">MSSRDYGVELDTLKAQMNSLQKLMEQIMDRNDGKHEPVGAKDTQPFMAVGPDSRSTETDTGQVFFSGHYTGGQQRYRWEPQSKGVEQLLDLDGDKMAKILAALGHKQRLDILRSVLREPLTGPELVERLNMGTTGQLYHHIKALQGADLLTQEERGGQYTIRGHRALPLLLLFAATSELLETSDYLALAEVRDHTSAYLGSPSKSYDPHLLLRTVLENCVLEHQAGYCKQVQVFLHQDDSVTVSDDGRGIPVQALPHSATTHVQSVMTDLNRFIPSATLNAPDGDHGISIPVVNALSQKLTVEIRREGKVFLQDYKHGIPQSPLRTVGVTSETGTSITFLPDREIFTAGFDPGTLEQLVTEMATLHPQLSVQLHLN</sequence>
<keyword evidence="8" id="KW-0413">Isomerase</keyword>
<evidence type="ECO:0000259" key="11">
    <source>
        <dbReference type="SMART" id="SM00418"/>
    </source>
</evidence>
<dbReference type="RefSeq" id="WP_078498242.1">
    <property type="nucleotide sequence ID" value="NZ_MSZX01000003.1"/>
</dbReference>
<feature type="domain" description="HTH arsR-type" evidence="11">
    <location>
        <begin position="98"/>
        <end position="172"/>
    </location>
</feature>
<dbReference type="CDD" id="cd00090">
    <property type="entry name" value="HTH_ARSR"/>
    <property type="match status" value="1"/>
</dbReference>
<evidence type="ECO:0000256" key="4">
    <source>
        <dbReference type="ARBA" id="ARBA00022741"/>
    </source>
</evidence>
<keyword evidence="6" id="KW-0799">Topoisomerase</keyword>
<dbReference type="InterPro" id="IPR036388">
    <property type="entry name" value="WH-like_DNA-bd_sf"/>
</dbReference>
<dbReference type="AlphaFoldDB" id="A0A1T2XHV7"/>
<evidence type="ECO:0000256" key="6">
    <source>
        <dbReference type="ARBA" id="ARBA00023029"/>
    </source>
</evidence>
<dbReference type="Proteomes" id="UP000190188">
    <property type="component" value="Unassembled WGS sequence"/>
</dbReference>
<dbReference type="Pfam" id="PF02518">
    <property type="entry name" value="HATPase_c"/>
    <property type="match status" value="1"/>
</dbReference>
<evidence type="ECO:0000313" key="13">
    <source>
        <dbReference type="Proteomes" id="UP000190188"/>
    </source>
</evidence>
<dbReference type="InterPro" id="IPR036390">
    <property type="entry name" value="WH_DNA-bd_sf"/>
</dbReference>
<reference evidence="12 13" key="1">
    <citation type="submission" date="2017-01" db="EMBL/GenBank/DDBJ databases">
        <title>Genome analysis of Paenibacillus selenitrireducens ES3-24.</title>
        <authorList>
            <person name="Xu D."/>
            <person name="Yao R."/>
            <person name="Zheng S."/>
        </authorList>
    </citation>
    <scope>NUCLEOTIDE SEQUENCE [LARGE SCALE GENOMIC DNA]</scope>
    <source>
        <strain evidence="12 13">ES3-24</strain>
    </source>
</reference>
<dbReference type="GO" id="GO:0003700">
    <property type="term" value="F:DNA-binding transcription factor activity"/>
    <property type="evidence" value="ECO:0007669"/>
    <property type="project" value="InterPro"/>
</dbReference>
<dbReference type="EMBL" id="MSZX01000003">
    <property type="protein sequence ID" value="OPA79243.1"/>
    <property type="molecule type" value="Genomic_DNA"/>
</dbReference>
<evidence type="ECO:0000256" key="8">
    <source>
        <dbReference type="ARBA" id="ARBA00023235"/>
    </source>
</evidence>
<keyword evidence="5" id="KW-0067">ATP-binding</keyword>
<evidence type="ECO:0000256" key="9">
    <source>
        <dbReference type="SAM" id="MobiDB-lite"/>
    </source>
</evidence>
<dbReference type="PANTHER" id="PTHR45866">
    <property type="entry name" value="DNA GYRASE/TOPOISOMERASE SUBUNIT B"/>
    <property type="match status" value="1"/>
</dbReference>
<dbReference type="Gene3D" id="1.10.10.10">
    <property type="entry name" value="Winged helix-like DNA-binding domain superfamily/Winged helix DNA-binding domain"/>
    <property type="match status" value="1"/>
</dbReference>
<accession>A0A1T2XHV7</accession>
<evidence type="ECO:0000259" key="10">
    <source>
        <dbReference type="SMART" id="SM00387"/>
    </source>
</evidence>
<keyword evidence="4" id="KW-0547">Nucleotide-binding</keyword>
<dbReference type="InterPro" id="IPR001845">
    <property type="entry name" value="HTH_ArsR_DNA-bd_dom"/>
</dbReference>
<dbReference type="EC" id="5.6.2.2" evidence="3"/>
<evidence type="ECO:0000256" key="5">
    <source>
        <dbReference type="ARBA" id="ARBA00022840"/>
    </source>
</evidence>
<dbReference type="GO" id="GO:0003677">
    <property type="term" value="F:DNA binding"/>
    <property type="evidence" value="ECO:0007669"/>
    <property type="project" value="UniProtKB-KW"/>
</dbReference>
<evidence type="ECO:0000256" key="3">
    <source>
        <dbReference type="ARBA" id="ARBA00012895"/>
    </source>
</evidence>
<gene>
    <name evidence="12" type="ORF">BVG16_09120</name>
</gene>
<dbReference type="InterPro" id="IPR003594">
    <property type="entry name" value="HATPase_dom"/>
</dbReference>
<keyword evidence="13" id="KW-1185">Reference proteome</keyword>